<dbReference type="Pfam" id="PF11848">
    <property type="entry name" value="DUF3368"/>
    <property type="match status" value="1"/>
</dbReference>
<protein>
    <submittedName>
        <fullName evidence="1">Uncharacterized protein</fullName>
    </submittedName>
</protein>
<feature type="non-terminal residue" evidence="1">
    <location>
        <position position="1"/>
    </location>
</feature>
<dbReference type="AlphaFoldDB" id="A0AAE3KTC0"/>
<dbReference type="Proteomes" id="UP001204144">
    <property type="component" value="Unassembled WGS sequence"/>
</dbReference>
<sequence length="82" mass="9752">DLSLYFYAKELKEFMILTGDNKLRKEAEKLGFEVHGVLRVFEEMVNQKILQKQLAVQKLEELMKVNLWLPVRECEKLIGVWI</sequence>
<dbReference type="InterPro" id="IPR021799">
    <property type="entry name" value="PIN-like_prokaryotic"/>
</dbReference>
<accession>A0AAE3KTC0</accession>
<comment type="caution">
    <text evidence="1">The sequence shown here is derived from an EMBL/GenBank/DDBJ whole genome shotgun (WGS) entry which is preliminary data.</text>
</comment>
<evidence type="ECO:0000313" key="2">
    <source>
        <dbReference type="Proteomes" id="UP001204144"/>
    </source>
</evidence>
<name>A0AAE3KTC0_9BACT</name>
<evidence type="ECO:0000313" key="1">
    <source>
        <dbReference type="EMBL" id="MCP9764227.1"/>
    </source>
</evidence>
<organism evidence="1 2">
    <name type="scientific">Lacihabitans soyangensis</name>
    <dbReference type="NCBI Taxonomy" id="869394"/>
    <lineage>
        <taxon>Bacteria</taxon>
        <taxon>Pseudomonadati</taxon>
        <taxon>Bacteroidota</taxon>
        <taxon>Cytophagia</taxon>
        <taxon>Cytophagales</taxon>
        <taxon>Leadbetterellaceae</taxon>
        <taxon>Lacihabitans</taxon>
    </lineage>
</organism>
<keyword evidence="2" id="KW-1185">Reference proteome</keyword>
<proteinExistence type="predicted"/>
<gene>
    <name evidence="1" type="ORF">EGI31_14850</name>
</gene>
<reference evidence="1 2" key="1">
    <citation type="submission" date="2018-11" db="EMBL/GenBank/DDBJ databases">
        <title>Novel bacteria species description.</title>
        <authorList>
            <person name="Han J.-H."/>
        </authorList>
    </citation>
    <scope>NUCLEOTIDE SEQUENCE [LARGE SCALE GENOMIC DNA]</scope>
    <source>
        <strain evidence="1 2">KCTC23259</strain>
    </source>
</reference>
<dbReference type="RefSeq" id="WP_255037944.1">
    <property type="nucleotide sequence ID" value="NZ_RJUF01000112.1"/>
</dbReference>
<dbReference type="EMBL" id="RJUF01000112">
    <property type="protein sequence ID" value="MCP9764227.1"/>
    <property type="molecule type" value="Genomic_DNA"/>
</dbReference>